<dbReference type="Proteomes" id="UP000297703">
    <property type="component" value="Unassembled WGS sequence"/>
</dbReference>
<name>A0A4D9EQB2_9SAUR</name>
<dbReference type="AlphaFoldDB" id="A0A4D9EQB2"/>
<organism evidence="2 3">
    <name type="scientific">Platysternon megacephalum</name>
    <name type="common">big-headed turtle</name>
    <dbReference type="NCBI Taxonomy" id="55544"/>
    <lineage>
        <taxon>Eukaryota</taxon>
        <taxon>Metazoa</taxon>
        <taxon>Chordata</taxon>
        <taxon>Craniata</taxon>
        <taxon>Vertebrata</taxon>
        <taxon>Euteleostomi</taxon>
        <taxon>Archelosauria</taxon>
        <taxon>Testudinata</taxon>
        <taxon>Testudines</taxon>
        <taxon>Cryptodira</taxon>
        <taxon>Durocryptodira</taxon>
        <taxon>Testudinoidea</taxon>
        <taxon>Platysternidae</taxon>
        <taxon>Platysternon</taxon>
    </lineage>
</organism>
<gene>
    <name evidence="2" type="ORF">DR999_PMT04129</name>
</gene>
<evidence type="ECO:0000313" key="2">
    <source>
        <dbReference type="EMBL" id="TFK12556.1"/>
    </source>
</evidence>
<sequence>MHGSMVETGDTVPLETEFKVKALAALHGVEEQGDLGGVGREEVWGGEDGAEVGRTRGGAASELLRVGEVGWSTLGGFRSEMGGWGEWEQSWRELRGGVGRACGGLKQG</sequence>
<feature type="region of interest" description="Disordered" evidence="1">
    <location>
        <begin position="36"/>
        <end position="55"/>
    </location>
</feature>
<evidence type="ECO:0000313" key="3">
    <source>
        <dbReference type="Proteomes" id="UP000297703"/>
    </source>
</evidence>
<reference evidence="2 3" key="2">
    <citation type="submission" date="2019-04" db="EMBL/GenBank/DDBJ databases">
        <title>The genome sequence of big-headed turtle.</title>
        <authorList>
            <person name="Gong S."/>
        </authorList>
    </citation>
    <scope>NUCLEOTIDE SEQUENCE [LARGE SCALE GENOMIC DNA]</scope>
    <source>
        <strain evidence="2">DO16091913</strain>
        <tissue evidence="2">Muscle</tissue>
    </source>
</reference>
<proteinExistence type="predicted"/>
<reference evidence="2 3" key="1">
    <citation type="submission" date="2019-04" db="EMBL/GenBank/DDBJ databases">
        <title>Draft genome of the big-headed turtle Platysternon megacephalum.</title>
        <authorList>
            <person name="Gong S."/>
        </authorList>
    </citation>
    <scope>NUCLEOTIDE SEQUENCE [LARGE SCALE GENOMIC DNA]</scope>
    <source>
        <strain evidence="2">DO16091913</strain>
        <tissue evidence="2">Muscle</tissue>
    </source>
</reference>
<evidence type="ECO:0000256" key="1">
    <source>
        <dbReference type="SAM" id="MobiDB-lite"/>
    </source>
</evidence>
<accession>A0A4D9EQB2</accession>
<dbReference type="EMBL" id="QXTE01000021">
    <property type="protein sequence ID" value="TFK12556.1"/>
    <property type="molecule type" value="Genomic_DNA"/>
</dbReference>
<protein>
    <submittedName>
        <fullName evidence="2">Dual specificity protein phosphatase 10-like</fullName>
    </submittedName>
</protein>
<comment type="caution">
    <text evidence="2">The sequence shown here is derived from an EMBL/GenBank/DDBJ whole genome shotgun (WGS) entry which is preliminary data.</text>
</comment>
<keyword evidence="3" id="KW-1185">Reference proteome</keyword>